<name>A0ABP7IFL3_9ACTN</name>
<comment type="similarity">
    <text evidence="1 2">Belongs to the anti-sigma-factor antagonist family.</text>
</comment>
<dbReference type="InterPro" id="IPR003658">
    <property type="entry name" value="Anti-sigma_ant"/>
</dbReference>
<evidence type="ECO:0000256" key="1">
    <source>
        <dbReference type="ARBA" id="ARBA00009013"/>
    </source>
</evidence>
<dbReference type="Gene3D" id="3.30.750.24">
    <property type="entry name" value="STAS domain"/>
    <property type="match status" value="1"/>
</dbReference>
<dbReference type="InterPro" id="IPR036513">
    <property type="entry name" value="STAS_dom_sf"/>
</dbReference>
<dbReference type="EMBL" id="BAAAZR010000009">
    <property type="protein sequence ID" value="GAA3817115.1"/>
    <property type="molecule type" value="Genomic_DNA"/>
</dbReference>
<accession>A0ABP7IFL3</accession>
<dbReference type="PANTHER" id="PTHR33495">
    <property type="entry name" value="ANTI-SIGMA FACTOR ANTAGONIST TM_1081-RELATED-RELATED"/>
    <property type="match status" value="1"/>
</dbReference>
<organism evidence="4 5">
    <name type="scientific">Sphaerisporangium flaviroseum</name>
    <dbReference type="NCBI Taxonomy" id="509199"/>
    <lineage>
        <taxon>Bacteria</taxon>
        <taxon>Bacillati</taxon>
        <taxon>Actinomycetota</taxon>
        <taxon>Actinomycetes</taxon>
        <taxon>Streptosporangiales</taxon>
        <taxon>Streptosporangiaceae</taxon>
        <taxon>Sphaerisporangium</taxon>
    </lineage>
</organism>
<dbReference type="SUPFAM" id="SSF52091">
    <property type="entry name" value="SpoIIaa-like"/>
    <property type="match status" value="1"/>
</dbReference>
<evidence type="ECO:0000259" key="3">
    <source>
        <dbReference type="PROSITE" id="PS50801"/>
    </source>
</evidence>
<comment type="caution">
    <text evidence="4">The sequence shown here is derived from an EMBL/GenBank/DDBJ whole genome shotgun (WGS) entry which is preliminary data.</text>
</comment>
<evidence type="ECO:0000313" key="5">
    <source>
        <dbReference type="Proteomes" id="UP001500888"/>
    </source>
</evidence>
<evidence type="ECO:0000313" key="4">
    <source>
        <dbReference type="EMBL" id="GAA3817115.1"/>
    </source>
</evidence>
<protein>
    <recommendedName>
        <fullName evidence="2">Anti-sigma factor antagonist</fullName>
    </recommendedName>
</protein>
<evidence type="ECO:0000256" key="2">
    <source>
        <dbReference type="RuleBase" id="RU003749"/>
    </source>
</evidence>
<dbReference type="Pfam" id="PF01740">
    <property type="entry name" value="STAS"/>
    <property type="match status" value="1"/>
</dbReference>
<dbReference type="PANTHER" id="PTHR33495:SF2">
    <property type="entry name" value="ANTI-SIGMA FACTOR ANTAGONIST TM_1081-RELATED"/>
    <property type="match status" value="1"/>
</dbReference>
<dbReference type="InterPro" id="IPR002645">
    <property type="entry name" value="STAS_dom"/>
</dbReference>
<feature type="domain" description="STAS" evidence="3">
    <location>
        <begin position="16"/>
        <end position="117"/>
    </location>
</feature>
<sequence length="123" mass="13445">MTAVVQLAAHPDDSLPEVAIVSFTGELDYTNAEQLRQDVLGVLTPEHRHLIVDLSELPFCDSTGLRILLALRSLIDDRGGTVALSGLQPRLNRIFKVTGLFQFFAVQPTVADAVELLRPQLPA</sequence>
<dbReference type="PROSITE" id="PS50801">
    <property type="entry name" value="STAS"/>
    <property type="match status" value="1"/>
</dbReference>
<dbReference type="NCBIfam" id="TIGR00377">
    <property type="entry name" value="ant_ant_sig"/>
    <property type="match status" value="1"/>
</dbReference>
<dbReference type="Proteomes" id="UP001500888">
    <property type="component" value="Unassembled WGS sequence"/>
</dbReference>
<dbReference type="RefSeq" id="WP_344942615.1">
    <property type="nucleotide sequence ID" value="NZ_BAAAZR010000009.1"/>
</dbReference>
<dbReference type="CDD" id="cd07043">
    <property type="entry name" value="STAS_anti-anti-sigma_factors"/>
    <property type="match status" value="1"/>
</dbReference>
<keyword evidence="5" id="KW-1185">Reference proteome</keyword>
<reference evidence="5" key="1">
    <citation type="journal article" date="2019" name="Int. J. Syst. Evol. Microbiol.">
        <title>The Global Catalogue of Microorganisms (GCM) 10K type strain sequencing project: providing services to taxonomists for standard genome sequencing and annotation.</title>
        <authorList>
            <consortium name="The Broad Institute Genomics Platform"/>
            <consortium name="The Broad Institute Genome Sequencing Center for Infectious Disease"/>
            <person name="Wu L."/>
            <person name="Ma J."/>
        </authorList>
    </citation>
    <scope>NUCLEOTIDE SEQUENCE [LARGE SCALE GENOMIC DNA]</scope>
    <source>
        <strain evidence="5">JCM 16908</strain>
    </source>
</reference>
<proteinExistence type="inferred from homology"/>
<gene>
    <name evidence="4" type="ORF">GCM10022226_42220</name>
</gene>